<evidence type="ECO:0000256" key="5">
    <source>
        <dbReference type="ARBA" id="ARBA00023237"/>
    </source>
</evidence>
<dbReference type="PANTHER" id="PTHR38776:SF1">
    <property type="entry name" value="MLTA-INTERACTING PROTEIN-RELATED"/>
    <property type="match status" value="1"/>
</dbReference>
<keyword evidence="8" id="KW-1185">Reference proteome</keyword>
<comment type="subcellular location">
    <subcellularLocation>
        <location evidence="1">Cell outer membrane</location>
    </subcellularLocation>
</comment>
<dbReference type="AlphaFoldDB" id="A0A418Q3I3"/>
<dbReference type="GO" id="GO:0009279">
    <property type="term" value="C:cell outer membrane"/>
    <property type="evidence" value="ECO:0007669"/>
    <property type="project" value="UniProtKB-SubCell"/>
</dbReference>
<sequence>MRSISRQSPGRGTDAREQWGFPSASRPIIGEGLFMLKSIAATAALLFAMPALAQSGDSALPDPNDQSDTVTIGAGAAYIPDYEGSDDYRIIPAGAIRGRVSGISFFTRATYLYVDVVGRGDDALEFDVGPIVGARLNRTGKIKDDFVDALPERETAFEVGGFAGVTYHGLTNPYDSLSFRVDVVKDVGNAHESTVVTPTIDFGTPLSRHTYVGASLSAEWAGGGYADYYYSISPTDSIASTLPVYDADGGFKSWRLGLLVNQSLSGDLTSGLSLFGTGSYSRLAGDFKDSPIVDLRGSASQWLAAVGLAYTF</sequence>
<name>A0A418Q3I3_9SPHN</name>
<evidence type="ECO:0000256" key="1">
    <source>
        <dbReference type="ARBA" id="ARBA00004442"/>
    </source>
</evidence>
<keyword evidence="5" id="KW-0998">Cell outer membrane</keyword>
<evidence type="ECO:0000256" key="6">
    <source>
        <dbReference type="SAM" id="MobiDB-lite"/>
    </source>
</evidence>
<evidence type="ECO:0000256" key="4">
    <source>
        <dbReference type="ARBA" id="ARBA00023136"/>
    </source>
</evidence>
<dbReference type="EMBL" id="QXTF01000001">
    <property type="protein sequence ID" value="RIX32459.1"/>
    <property type="molecule type" value="Genomic_DNA"/>
</dbReference>
<comment type="caution">
    <text evidence="7">The sequence shown here is derived from an EMBL/GenBank/DDBJ whole genome shotgun (WGS) entry which is preliminary data.</text>
</comment>
<keyword evidence="3" id="KW-0732">Signal</keyword>
<feature type="compositionally biased region" description="Polar residues" evidence="6">
    <location>
        <begin position="1"/>
        <end position="10"/>
    </location>
</feature>
<organism evidence="7 8">
    <name type="scientific">Sphingomonas edaphi</name>
    <dbReference type="NCBI Taxonomy" id="2315689"/>
    <lineage>
        <taxon>Bacteria</taxon>
        <taxon>Pseudomonadati</taxon>
        <taxon>Pseudomonadota</taxon>
        <taxon>Alphaproteobacteria</taxon>
        <taxon>Sphingomonadales</taxon>
        <taxon>Sphingomonadaceae</taxon>
        <taxon>Sphingomonas</taxon>
    </lineage>
</organism>
<reference evidence="7 8" key="1">
    <citation type="submission" date="2018-09" db="EMBL/GenBank/DDBJ databases">
        <title>Sphingomonas sp. DAC4.</title>
        <authorList>
            <person name="Seo T."/>
        </authorList>
    </citation>
    <scope>NUCLEOTIDE SEQUENCE [LARGE SCALE GENOMIC DNA]</scope>
    <source>
        <strain evidence="7 8">DAC4</strain>
    </source>
</reference>
<evidence type="ECO:0000313" key="7">
    <source>
        <dbReference type="EMBL" id="RIX32459.1"/>
    </source>
</evidence>
<comment type="similarity">
    <text evidence="2">Belongs to the MipA/OmpV family.</text>
</comment>
<keyword evidence="4" id="KW-0472">Membrane</keyword>
<gene>
    <name evidence="7" type="ORF">D3M59_05845</name>
</gene>
<dbReference type="PANTHER" id="PTHR38776">
    <property type="entry name" value="MLTA-INTERACTING PROTEIN-RELATED"/>
    <property type="match status" value="1"/>
</dbReference>
<proteinExistence type="inferred from homology"/>
<evidence type="ECO:0000256" key="3">
    <source>
        <dbReference type="ARBA" id="ARBA00022729"/>
    </source>
</evidence>
<protein>
    <submittedName>
        <fullName evidence="7">MipA/OmpV family protein</fullName>
    </submittedName>
</protein>
<evidence type="ECO:0000313" key="8">
    <source>
        <dbReference type="Proteomes" id="UP000285023"/>
    </source>
</evidence>
<feature type="region of interest" description="Disordered" evidence="6">
    <location>
        <begin position="1"/>
        <end position="21"/>
    </location>
</feature>
<accession>A0A418Q3I3</accession>
<dbReference type="InterPro" id="IPR010583">
    <property type="entry name" value="MipA"/>
</dbReference>
<evidence type="ECO:0000256" key="2">
    <source>
        <dbReference type="ARBA" id="ARBA00005722"/>
    </source>
</evidence>
<dbReference type="Proteomes" id="UP000285023">
    <property type="component" value="Unassembled WGS sequence"/>
</dbReference>
<dbReference type="Pfam" id="PF06629">
    <property type="entry name" value="MipA"/>
    <property type="match status" value="1"/>
</dbReference>